<evidence type="ECO:0000256" key="1">
    <source>
        <dbReference type="SAM" id="Coils"/>
    </source>
</evidence>
<keyword evidence="1" id="KW-0175">Coiled coil</keyword>
<reference evidence="2 3" key="1">
    <citation type="submission" date="2019-09" db="EMBL/GenBank/DDBJ databases">
        <authorList>
            <person name="Ou C."/>
        </authorList>
    </citation>
    <scope>NUCLEOTIDE SEQUENCE [LARGE SCALE GENOMIC DNA]</scope>
    <source>
        <strain evidence="2">S2</strain>
        <tissue evidence="2">Leaf</tissue>
    </source>
</reference>
<protein>
    <submittedName>
        <fullName evidence="2">Uncharacterized protein</fullName>
    </submittedName>
</protein>
<sequence length="248" mass="28682">MEEYLQYMKTLRSQMDDVEDQAAKVSMEEQMQLTTIQTLENDLNSAISETKRLMEEQMKNAEAQVCSLILEKAEKDSFFGALELIDQERINLSSKLIEKSLSDVNAKLQQQQDWVYSHCTHMELEEHGMVKDRSGEKRGKASFDNHLSMGNQGNDSRKNLMNMLDSAKAKLDEILQMKFELVIENCKTKQAIEQVNLRENDFKPELRAMDIKRLEEEFNALLSDKAGETEYLEDSVFPWCLKMYGVAT</sequence>
<feature type="coiled-coil region" evidence="1">
    <location>
        <begin position="1"/>
        <end position="64"/>
    </location>
</feature>
<gene>
    <name evidence="2" type="ORF">D8674_004702</name>
</gene>
<evidence type="ECO:0000313" key="2">
    <source>
        <dbReference type="EMBL" id="KAB2603697.1"/>
    </source>
</evidence>
<name>A0A5N5FLF7_9ROSA</name>
<reference evidence="2 3" key="3">
    <citation type="submission" date="2019-11" db="EMBL/GenBank/DDBJ databases">
        <title>A de novo genome assembly of a pear dwarfing rootstock.</title>
        <authorList>
            <person name="Wang F."/>
            <person name="Wang J."/>
            <person name="Li S."/>
            <person name="Zhang Y."/>
            <person name="Fang M."/>
            <person name="Ma L."/>
            <person name="Zhao Y."/>
            <person name="Jiang S."/>
        </authorList>
    </citation>
    <scope>NUCLEOTIDE SEQUENCE [LARGE SCALE GENOMIC DNA]</scope>
    <source>
        <strain evidence="2">S2</strain>
        <tissue evidence="2">Leaf</tissue>
    </source>
</reference>
<dbReference type="PANTHER" id="PTHR38353:SF2">
    <property type="entry name" value="TROPOMYOSIN"/>
    <property type="match status" value="1"/>
</dbReference>
<dbReference type="OrthoDB" id="1933536at2759"/>
<evidence type="ECO:0000313" key="3">
    <source>
        <dbReference type="Proteomes" id="UP000327157"/>
    </source>
</evidence>
<proteinExistence type="predicted"/>
<dbReference type="EMBL" id="SMOL01000695">
    <property type="protein sequence ID" value="KAB2603697.1"/>
    <property type="molecule type" value="Genomic_DNA"/>
</dbReference>
<dbReference type="PANTHER" id="PTHR38353">
    <property type="entry name" value="TROPOMYOSIN"/>
    <property type="match status" value="1"/>
</dbReference>
<keyword evidence="3" id="KW-1185">Reference proteome</keyword>
<accession>A0A5N5FLF7</accession>
<dbReference type="AlphaFoldDB" id="A0A5N5FLF7"/>
<organism evidence="2 3">
    <name type="scientific">Pyrus ussuriensis x Pyrus communis</name>
    <dbReference type="NCBI Taxonomy" id="2448454"/>
    <lineage>
        <taxon>Eukaryota</taxon>
        <taxon>Viridiplantae</taxon>
        <taxon>Streptophyta</taxon>
        <taxon>Embryophyta</taxon>
        <taxon>Tracheophyta</taxon>
        <taxon>Spermatophyta</taxon>
        <taxon>Magnoliopsida</taxon>
        <taxon>eudicotyledons</taxon>
        <taxon>Gunneridae</taxon>
        <taxon>Pentapetalae</taxon>
        <taxon>rosids</taxon>
        <taxon>fabids</taxon>
        <taxon>Rosales</taxon>
        <taxon>Rosaceae</taxon>
        <taxon>Amygdaloideae</taxon>
        <taxon>Maleae</taxon>
        <taxon>Pyrus</taxon>
    </lineage>
</organism>
<dbReference type="Proteomes" id="UP000327157">
    <property type="component" value="Chromosome 10"/>
</dbReference>
<comment type="caution">
    <text evidence="2">The sequence shown here is derived from an EMBL/GenBank/DDBJ whole genome shotgun (WGS) entry which is preliminary data.</text>
</comment>
<reference evidence="3" key="2">
    <citation type="submission" date="2019-10" db="EMBL/GenBank/DDBJ databases">
        <title>A de novo genome assembly of a pear dwarfing rootstock.</title>
        <authorList>
            <person name="Wang F."/>
            <person name="Wang J."/>
            <person name="Li S."/>
            <person name="Zhang Y."/>
            <person name="Fang M."/>
            <person name="Ma L."/>
            <person name="Zhao Y."/>
            <person name="Jiang S."/>
        </authorList>
    </citation>
    <scope>NUCLEOTIDE SEQUENCE [LARGE SCALE GENOMIC DNA]</scope>
</reference>